<dbReference type="PANTHER" id="PTHR11579:SF0">
    <property type="entry name" value="PROTEIN-L-ISOASPARTATE(D-ASPARTATE) O-METHYLTRANSFERASE"/>
    <property type="match status" value="1"/>
</dbReference>
<dbReference type="CDD" id="cd02440">
    <property type="entry name" value="AdoMet_MTases"/>
    <property type="match status" value="1"/>
</dbReference>
<gene>
    <name evidence="10" type="primary">pcm</name>
    <name evidence="10" type="ORF">PGH07_00785</name>
</gene>
<comment type="subcellular location">
    <subcellularLocation>
        <location evidence="1">Cytoplasm</location>
    </subcellularLocation>
</comment>
<reference evidence="10" key="1">
    <citation type="submission" date="2023-01" db="EMBL/GenBank/DDBJ databases">
        <title>Sulfurovum sp. zt1-1 genome assembly.</title>
        <authorList>
            <person name="Wang J."/>
        </authorList>
    </citation>
    <scope>NUCLEOTIDE SEQUENCE</scope>
    <source>
        <strain evidence="10">Zt1-1</strain>
    </source>
</reference>
<dbReference type="NCBIfam" id="TIGR00080">
    <property type="entry name" value="pimt"/>
    <property type="match status" value="1"/>
</dbReference>
<keyword evidence="6 10" id="KW-0489">Methyltransferase</keyword>
<comment type="caution">
    <text evidence="10">The sequence shown here is derived from an EMBL/GenBank/DDBJ whole genome shotgun (WGS) entry which is preliminary data.</text>
</comment>
<evidence type="ECO:0000313" key="10">
    <source>
        <dbReference type="EMBL" id="MDM5270709.1"/>
    </source>
</evidence>
<evidence type="ECO:0000256" key="5">
    <source>
        <dbReference type="ARBA" id="ARBA00022490"/>
    </source>
</evidence>
<dbReference type="InterPro" id="IPR029063">
    <property type="entry name" value="SAM-dependent_MTases_sf"/>
</dbReference>
<evidence type="ECO:0000256" key="2">
    <source>
        <dbReference type="ARBA" id="ARBA00005369"/>
    </source>
</evidence>
<dbReference type="RefSeq" id="WP_289411985.1">
    <property type="nucleotide sequence ID" value="NZ_JAQIBD010000001.1"/>
</dbReference>
<evidence type="ECO:0000256" key="4">
    <source>
        <dbReference type="ARBA" id="ARBA00013346"/>
    </source>
</evidence>
<evidence type="ECO:0000256" key="7">
    <source>
        <dbReference type="ARBA" id="ARBA00022679"/>
    </source>
</evidence>
<protein>
    <recommendedName>
        <fullName evidence="4 9">Protein-L-isoaspartate O-methyltransferase</fullName>
        <ecNumber evidence="3 9">2.1.1.77</ecNumber>
    </recommendedName>
</protein>
<name>A0ABT7QV46_9BACT</name>
<proteinExistence type="inferred from homology"/>
<keyword evidence="7 10" id="KW-0808">Transferase</keyword>
<dbReference type="EC" id="2.1.1.77" evidence="3 9"/>
<comment type="similarity">
    <text evidence="2">Belongs to the methyltransferase superfamily. L-isoaspartyl/D-aspartyl protein methyltransferase family.</text>
</comment>
<accession>A0ABT7QV46</accession>
<dbReference type="Proteomes" id="UP001169069">
    <property type="component" value="Unassembled WGS sequence"/>
</dbReference>
<keyword evidence="8" id="KW-0949">S-adenosyl-L-methionine</keyword>
<dbReference type="EMBL" id="JAQIBD010000001">
    <property type="protein sequence ID" value="MDM5270709.1"/>
    <property type="molecule type" value="Genomic_DNA"/>
</dbReference>
<evidence type="ECO:0000256" key="3">
    <source>
        <dbReference type="ARBA" id="ARBA00011890"/>
    </source>
</evidence>
<keyword evidence="5" id="KW-0963">Cytoplasm</keyword>
<dbReference type="SUPFAM" id="SSF53335">
    <property type="entry name" value="S-adenosyl-L-methionine-dependent methyltransferases"/>
    <property type="match status" value="1"/>
</dbReference>
<dbReference type="PANTHER" id="PTHR11579">
    <property type="entry name" value="PROTEIN-L-ISOASPARTATE O-METHYLTRANSFERASE"/>
    <property type="match status" value="1"/>
</dbReference>
<evidence type="ECO:0000256" key="1">
    <source>
        <dbReference type="ARBA" id="ARBA00004496"/>
    </source>
</evidence>
<dbReference type="InterPro" id="IPR000682">
    <property type="entry name" value="PCMT"/>
</dbReference>
<evidence type="ECO:0000256" key="6">
    <source>
        <dbReference type="ARBA" id="ARBA00022603"/>
    </source>
</evidence>
<evidence type="ECO:0000313" key="11">
    <source>
        <dbReference type="Proteomes" id="UP001169069"/>
    </source>
</evidence>
<keyword evidence="11" id="KW-1185">Reference proteome</keyword>
<evidence type="ECO:0000256" key="9">
    <source>
        <dbReference type="NCBIfam" id="TIGR00080"/>
    </source>
</evidence>
<dbReference type="GO" id="GO:0004719">
    <property type="term" value="F:protein-L-isoaspartate (D-aspartate) O-methyltransferase activity"/>
    <property type="evidence" value="ECO:0007669"/>
    <property type="project" value="UniProtKB-EC"/>
</dbReference>
<dbReference type="Pfam" id="PF01135">
    <property type="entry name" value="PCMT"/>
    <property type="match status" value="1"/>
</dbReference>
<organism evidence="10 11">
    <name type="scientific">Sulfurovum zhangzhouensis</name>
    <dbReference type="NCBI Taxonomy" id="3019067"/>
    <lineage>
        <taxon>Bacteria</taxon>
        <taxon>Pseudomonadati</taxon>
        <taxon>Campylobacterota</taxon>
        <taxon>Epsilonproteobacteria</taxon>
        <taxon>Campylobacterales</taxon>
        <taxon>Sulfurovaceae</taxon>
        <taxon>Sulfurovum</taxon>
    </lineage>
</organism>
<dbReference type="GO" id="GO:0032259">
    <property type="term" value="P:methylation"/>
    <property type="evidence" value="ECO:0007669"/>
    <property type="project" value="UniProtKB-KW"/>
</dbReference>
<sequence length="204" mass="22504">MKDLDSLIDSIIMDRVLKSRTIIEAFENVDRADFVPDMFKESAYVDAPLGIGENQTISQPTTVAFMLEHLAPKKGDKILDIGAGSGWTTAILCHIVGEEGSVLGLERIGSLVELGKFNLARYCHDDRCRIEKAGDKLGVPGEKFDKILVSASADELPEELIDQLNIGGKLVIPVQNSIEVITKTSEDEYQRESIYGFVFVPLVY</sequence>
<dbReference type="Gene3D" id="3.40.50.150">
    <property type="entry name" value="Vaccinia Virus protein VP39"/>
    <property type="match status" value="1"/>
</dbReference>
<evidence type="ECO:0000256" key="8">
    <source>
        <dbReference type="ARBA" id="ARBA00022691"/>
    </source>
</evidence>